<sequence>MSLEESGQWKNNIYSNLAKGTPAGGWLFNS</sequence>
<evidence type="ECO:0000313" key="1">
    <source>
        <dbReference type="EMBL" id="CAA9203418.1"/>
    </source>
</evidence>
<dbReference type="Proteomes" id="UP000474567">
    <property type="component" value="Unassembled WGS sequence"/>
</dbReference>
<protein>
    <submittedName>
        <fullName evidence="1">Uncharacterized protein</fullName>
    </submittedName>
</protein>
<organism evidence="1 2">
    <name type="scientific">Flavobacterium collinsii</name>
    <dbReference type="NCBI Taxonomy" id="1114861"/>
    <lineage>
        <taxon>Bacteria</taxon>
        <taxon>Pseudomonadati</taxon>
        <taxon>Bacteroidota</taxon>
        <taxon>Flavobacteriia</taxon>
        <taxon>Flavobacteriales</taxon>
        <taxon>Flavobacteriaceae</taxon>
        <taxon>Flavobacterium</taxon>
    </lineage>
</organism>
<gene>
    <name evidence="1" type="ORF">FLACOL7796_04733</name>
</gene>
<reference evidence="1 2" key="1">
    <citation type="submission" date="2020-02" db="EMBL/GenBank/DDBJ databases">
        <authorList>
            <person name="Criscuolo A."/>
        </authorList>
    </citation>
    <scope>NUCLEOTIDE SEQUENCE [LARGE SCALE GENOMIC DNA]</scope>
    <source>
        <strain evidence="1">CECT7796</strain>
    </source>
</reference>
<name>A0ABM8KQB1_9FLAO</name>
<comment type="caution">
    <text evidence="1">The sequence shown here is derived from an EMBL/GenBank/DDBJ whole genome shotgun (WGS) entry which is preliminary data.</text>
</comment>
<proteinExistence type="predicted"/>
<accession>A0ABM8KQB1</accession>
<dbReference type="EMBL" id="CADCST010000194">
    <property type="protein sequence ID" value="CAA9203418.1"/>
    <property type="molecule type" value="Genomic_DNA"/>
</dbReference>
<keyword evidence="2" id="KW-1185">Reference proteome</keyword>
<evidence type="ECO:0000313" key="2">
    <source>
        <dbReference type="Proteomes" id="UP000474567"/>
    </source>
</evidence>